<organism evidence="1 2">
    <name type="scientific">Cochleicola gelatinilyticus</name>
    <dbReference type="NCBI Taxonomy" id="1763537"/>
    <lineage>
        <taxon>Bacteria</taxon>
        <taxon>Pseudomonadati</taxon>
        <taxon>Bacteroidota</taxon>
        <taxon>Flavobacteriia</taxon>
        <taxon>Flavobacteriales</taxon>
        <taxon>Flavobacteriaceae</taxon>
        <taxon>Cochleicola</taxon>
    </lineage>
</organism>
<dbReference type="RefSeq" id="WP_068593238.1">
    <property type="nucleotide sequence ID" value="NZ_LRXL01000052.1"/>
</dbReference>
<proteinExistence type="predicted"/>
<reference evidence="1 2" key="1">
    <citation type="submission" date="2016-02" db="EMBL/GenBank/DDBJ databases">
        <title>Ulvibacter sp. LPB0005, isolated from Thais luteostoma.</title>
        <authorList>
            <person name="Shin S.-K."/>
            <person name="Yi H."/>
        </authorList>
    </citation>
    <scope>NUCLEOTIDE SEQUENCE [LARGE SCALE GENOMIC DNA]</scope>
    <source>
        <strain evidence="1 2">LPB0005</strain>
    </source>
</reference>
<dbReference type="Pfam" id="PF11322">
    <property type="entry name" value="DUF3124"/>
    <property type="match status" value="1"/>
</dbReference>
<dbReference type="PROSITE" id="PS51257">
    <property type="entry name" value="PROKAR_LIPOPROTEIN"/>
    <property type="match status" value="1"/>
</dbReference>
<dbReference type="InterPro" id="IPR021471">
    <property type="entry name" value="DUF3124"/>
</dbReference>
<dbReference type="STRING" id="1763537.ULVI_13010"/>
<dbReference type="Proteomes" id="UP000077013">
    <property type="component" value="Unassembled WGS sequence"/>
</dbReference>
<accession>A0A167EXP2</accession>
<comment type="caution">
    <text evidence="1">The sequence shown here is derived from an EMBL/GenBank/DDBJ whole genome shotgun (WGS) entry which is preliminary data.</text>
</comment>
<gene>
    <name evidence="1" type="ORF">ULVI_13010</name>
</gene>
<evidence type="ECO:0008006" key="3">
    <source>
        <dbReference type="Google" id="ProtNLM"/>
    </source>
</evidence>
<dbReference type="AlphaFoldDB" id="A0A167EXP2"/>
<dbReference type="OrthoDB" id="283474at2"/>
<sequence length="186" mass="21237">MKPTLFFLIFLTLLACDNPVKEINTTVDNHIPPENNWTQRAAAKALADSVKVTGATYLPVYSEIYQRNKDYTYNLTATVSIRNISLTDTIYLHKADYYDTHGEKIRSYFNKKVYVKPMETIEIVVNEDDKKGGTGANFIFEWSKENGALDPFFEAVMISTSGQQGISFTTQGIMKWRELKGRKIQD</sequence>
<evidence type="ECO:0000313" key="2">
    <source>
        <dbReference type="Proteomes" id="UP000077013"/>
    </source>
</evidence>
<protein>
    <recommendedName>
        <fullName evidence="3">DUF3124 domain-containing protein</fullName>
    </recommendedName>
</protein>
<name>A0A167EXP2_9FLAO</name>
<dbReference type="EMBL" id="LRXL01000052">
    <property type="protein sequence ID" value="OAB75981.1"/>
    <property type="molecule type" value="Genomic_DNA"/>
</dbReference>
<evidence type="ECO:0000313" key="1">
    <source>
        <dbReference type="EMBL" id="OAB75981.1"/>
    </source>
</evidence>
<keyword evidence="2" id="KW-1185">Reference proteome</keyword>